<keyword evidence="3" id="KW-0479">Metal-binding</keyword>
<dbReference type="GO" id="GO:0005506">
    <property type="term" value="F:iron ion binding"/>
    <property type="evidence" value="ECO:0007669"/>
    <property type="project" value="InterPro"/>
</dbReference>
<dbReference type="InterPro" id="IPR050196">
    <property type="entry name" value="Cytochrome_P450_Monoox"/>
</dbReference>
<evidence type="ECO:0000256" key="7">
    <source>
        <dbReference type="SAM" id="MobiDB-lite"/>
    </source>
</evidence>
<keyword evidence="5" id="KW-0408">Iron</keyword>
<keyword evidence="10" id="KW-1185">Reference proteome</keyword>
<evidence type="ECO:0000256" key="8">
    <source>
        <dbReference type="SAM" id="Phobius"/>
    </source>
</evidence>
<protein>
    <submittedName>
        <fullName evidence="9">Cytochrome P450</fullName>
    </submittedName>
</protein>
<gene>
    <name evidence="9" type="ORF">IV203_003118</name>
</gene>
<keyword evidence="8" id="KW-0812">Transmembrane</keyword>
<dbReference type="OrthoDB" id="6480556at2759"/>
<evidence type="ECO:0000256" key="3">
    <source>
        <dbReference type="ARBA" id="ARBA00022723"/>
    </source>
</evidence>
<keyword evidence="8" id="KW-0472">Membrane</keyword>
<evidence type="ECO:0000256" key="2">
    <source>
        <dbReference type="ARBA" id="ARBA00022617"/>
    </source>
</evidence>
<dbReference type="GO" id="GO:0004497">
    <property type="term" value="F:monooxygenase activity"/>
    <property type="evidence" value="ECO:0007669"/>
    <property type="project" value="UniProtKB-KW"/>
</dbReference>
<evidence type="ECO:0000313" key="10">
    <source>
        <dbReference type="Proteomes" id="UP000693970"/>
    </source>
</evidence>
<dbReference type="InterPro" id="IPR001128">
    <property type="entry name" value="Cyt_P450"/>
</dbReference>
<evidence type="ECO:0000256" key="6">
    <source>
        <dbReference type="ARBA" id="ARBA00023033"/>
    </source>
</evidence>
<name>A0A9K3L2Q8_9STRA</name>
<dbReference type="PANTHER" id="PTHR24291:SF50">
    <property type="entry name" value="BIFUNCTIONAL ALBAFLAVENONE MONOOXYGENASE_TERPENE SYNTHASE"/>
    <property type="match status" value="1"/>
</dbReference>
<feature type="region of interest" description="Disordered" evidence="7">
    <location>
        <begin position="251"/>
        <end position="270"/>
    </location>
</feature>
<comment type="caution">
    <text evidence="9">The sequence shown here is derived from an EMBL/GenBank/DDBJ whole genome shotgun (WGS) entry which is preliminary data.</text>
</comment>
<dbReference type="EMBL" id="JAGRRH010000016">
    <property type="protein sequence ID" value="KAG7353763.1"/>
    <property type="molecule type" value="Genomic_DNA"/>
</dbReference>
<sequence>MMEIARGDAIFWATSCVSTVFILLMLLRQRTKWVLERCGLPTVFWRPRFMSYRPFEEDQKLASTTITRILPRMQRLKGPYGMYGTVYGISTPVVHVAHPIPAKAILNGVMQVASESSSPRRRNSLPVTHLTGASKAPAYNHFKNFCGDGVFTADGDDWKAKRAAVMHNLIKGTELSQRLEQEANHAANVFIDQIHALQKSTQNCHEDDSSVLVSNIVPQLQRATVGLIYRYITHDDPDWEPPRAVRFSDAYKSSDGEEADTESLSVASSSVDEESDRIENESLLVSYLKSIVRIRMIILAQSRSIWFVLPRWCYRYFSSLYRDEEITLGPIREFARRACDKAKPQSPLHRLSNCEGPYREKSPTPSSLSRKDVINKNLLDEAITLLFAGQDTSAATLSWTLHLLSLHPEIQEKLALEVQGVLIEHTRVQSFNDNHPPLFTKKMISKMPYLDAVIKESMRLYPVAPFVVRRLMETIEIPLYKENSRVSIPSGSVACIWIYGLHRNPKFWHRPDDFVPERWLNAELKDLGQTNGAYMPFASGPRNCLGQSLAHVILRTLLSKLLYMYEFIEPKLMLSGDNAHELRKDMQAGFTVLPTGGVELLVKPRDVKVKSS</sequence>
<evidence type="ECO:0000256" key="5">
    <source>
        <dbReference type="ARBA" id="ARBA00023004"/>
    </source>
</evidence>
<proteinExistence type="inferred from homology"/>
<organism evidence="9 10">
    <name type="scientific">Nitzschia inconspicua</name>
    <dbReference type="NCBI Taxonomy" id="303405"/>
    <lineage>
        <taxon>Eukaryota</taxon>
        <taxon>Sar</taxon>
        <taxon>Stramenopiles</taxon>
        <taxon>Ochrophyta</taxon>
        <taxon>Bacillariophyta</taxon>
        <taxon>Bacillariophyceae</taxon>
        <taxon>Bacillariophycidae</taxon>
        <taxon>Bacillariales</taxon>
        <taxon>Bacillariaceae</taxon>
        <taxon>Nitzschia</taxon>
    </lineage>
</organism>
<keyword evidence="4" id="KW-0560">Oxidoreductase</keyword>
<keyword evidence="6" id="KW-0503">Monooxygenase</keyword>
<feature type="region of interest" description="Disordered" evidence="7">
    <location>
        <begin position="345"/>
        <end position="369"/>
    </location>
</feature>
<dbReference type="PANTHER" id="PTHR24291">
    <property type="entry name" value="CYTOCHROME P450 FAMILY 4"/>
    <property type="match status" value="1"/>
</dbReference>
<feature type="transmembrane region" description="Helical" evidence="8">
    <location>
        <begin position="9"/>
        <end position="27"/>
    </location>
</feature>
<evidence type="ECO:0000256" key="1">
    <source>
        <dbReference type="ARBA" id="ARBA00010617"/>
    </source>
</evidence>
<reference evidence="9" key="2">
    <citation type="submission" date="2021-04" db="EMBL/GenBank/DDBJ databases">
        <authorList>
            <person name="Podell S."/>
        </authorList>
    </citation>
    <scope>NUCLEOTIDE SEQUENCE</scope>
    <source>
        <strain evidence="9">Hildebrandi</strain>
    </source>
</reference>
<reference evidence="9" key="1">
    <citation type="journal article" date="2021" name="Sci. Rep.">
        <title>Diploid genomic architecture of Nitzschia inconspicua, an elite biomass production diatom.</title>
        <authorList>
            <person name="Oliver A."/>
            <person name="Podell S."/>
            <person name="Pinowska A."/>
            <person name="Traller J.C."/>
            <person name="Smith S.R."/>
            <person name="McClure R."/>
            <person name="Beliaev A."/>
            <person name="Bohutskyi P."/>
            <person name="Hill E.A."/>
            <person name="Rabines A."/>
            <person name="Zheng H."/>
            <person name="Allen L.Z."/>
            <person name="Kuo A."/>
            <person name="Grigoriev I.V."/>
            <person name="Allen A.E."/>
            <person name="Hazlebeck D."/>
            <person name="Allen E.E."/>
        </authorList>
    </citation>
    <scope>NUCLEOTIDE SEQUENCE</scope>
    <source>
        <strain evidence="9">Hildebrandi</strain>
    </source>
</reference>
<accession>A0A9K3L2Q8</accession>
<dbReference type="Proteomes" id="UP000693970">
    <property type="component" value="Unassembled WGS sequence"/>
</dbReference>
<dbReference type="AlphaFoldDB" id="A0A9K3L2Q8"/>
<evidence type="ECO:0000256" key="4">
    <source>
        <dbReference type="ARBA" id="ARBA00023002"/>
    </source>
</evidence>
<dbReference type="Pfam" id="PF00067">
    <property type="entry name" value="p450"/>
    <property type="match status" value="1"/>
</dbReference>
<dbReference type="GO" id="GO:0020037">
    <property type="term" value="F:heme binding"/>
    <property type="evidence" value="ECO:0007669"/>
    <property type="project" value="InterPro"/>
</dbReference>
<dbReference type="GO" id="GO:0016705">
    <property type="term" value="F:oxidoreductase activity, acting on paired donors, with incorporation or reduction of molecular oxygen"/>
    <property type="evidence" value="ECO:0007669"/>
    <property type="project" value="InterPro"/>
</dbReference>
<keyword evidence="2" id="KW-0349">Heme</keyword>
<keyword evidence="8" id="KW-1133">Transmembrane helix</keyword>
<evidence type="ECO:0000313" key="9">
    <source>
        <dbReference type="EMBL" id="KAG7353763.1"/>
    </source>
</evidence>
<comment type="similarity">
    <text evidence="1">Belongs to the cytochrome P450 family.</text>
</comment>